<comment type="caution">
    <text evidence="3">The sequence shown here is derived from an EMBL/GenBank/DDBJ whole genome shotgun (WGS) entry which is preliminary data.</text>
</comment>
<evidence type="ECO:0000256" key="2">
    <source>
        <dbReference type="SAM" id="SignalP"/>
    </source>
</evidence>
<evidence type="ECO:0000313" key="4">
    <source>
        <dbReference type="Proteomes" id="UP001595847"/>
    </source>
</evidence>
<gene>
    <name evidence="3" type="ORF">ACFOVU_18500</name>
</gene>
<keyword evidence="1" id="KW-0472">Membrane</keyword>
<feature type="transmembrane region" description="Helical" evidence="1">
    <location>
        <begin position="78"/>
        <end position="100"/>
    </location>
</feature>
<dbReference type="EMBL" id="JBHSBH010000012">
    <property type="protein sequence ID" value="MFC3997931.1"/>
    <property type="molecule type" value="Genomic_DNA"/>
</dbReference>
<dbReference type="Proteomes" id="UP001595847">
    <property type="component" value="Unassembled WGS sequence"/>
</dbReference>
<keyword evidence="1" id="KW-1133">Transmembrane helix</keyword>
<proteinExistence type="predicted"/>
<keyword evidence="4" id="KW-1185">Reference proteome</keyword>
<feature type="transmembrane region" description="Helical" evidence="1">
    <location>
        <begin position="112"/>
        <end position="134"/>
    </location>
</feature>
<protein>
    <submittedName>
        <fullName evidence="3">DUF6223 family protein</fullName>
    </submittedName>
</protein>
<accession>A0ABV8FSQ6</accession>
<dbReference type="Pfam" id="PF19733">
    <property type="entry name" value="DUF6223"/>
    <property type="match status" value="1"/>
</dbReference>
<feature type="transmembrane region" description="Helical" evidence="1">
    <location>
        <begin position="45"/>
        <end position="66"/>
    </location>
</feature>
<dbReference type="RefSeq" id="WP_378535329.1">
    <property type="nucleotide sequence ID" value="NZ_JBHSBH010000012.1"/>
</dbReference>
<keyword evidence="2" id="KW-0732">Signal</keyword>
<dbReference type="InterPro" id="IPR045770">
    <property type="entry name" value="DUF6223"/>
</dbReference>
<evidence type="ECO:0000256" key="1">
    <source>
        <dbReference type="SAM" id="Phobius"/>
    </source>
</evidence>
<sequence length="140" mass="13066">MSVRFVLAVAGAALIGGFGLAAPEVAHASVQPAAASVYDMSAGRLGAIVAALVGLIGVVNGGLALARSAGRIGTGNGRLGAVVALVAGLIGMALGGLITATSAGGIGTGNGLGGAIVALVVGLIGMALGVLALVRSRRTG</sequence>
<feature type="signal peptide" evidence="2">
    <location>
        <begin position="1"/>
        <end position="21"/>
    </location>
</feature>
<name>A0ABV8FSQ6_9ACTN</name>
<feature type="chain" id="PRO_5047145804" evidence="2">
    <location>
        <begin position="22"/>
        <end position="140"/>
    </location>
</feature>
<organism evidence="3 4">
    <name type="scientific">Nocardiopsis sediminis</name>
    <dbReference type="NCBI Taxonomy" id="1778267"/>
    <lineage>
        <taxon>Bacteria</taxon>
        <taxon>Bacillati</taxon>
        <taxon>Actinomycetota</taxon>
        <taxon>Actinomycetes</taxon>
        <taxon>Streptosporangiales</taxon>
        <taxon>Nocardiopsidaceae</taxon>
        <taxon>Nocardiopsis</taxon>
    </lineage>
</organism>
<evidence type="ECO:0000313" key="3">
    <source>
        <dbReference type="EMBL" id="MFC3997931.1"/>
    </source>
</evidence>
<reference evidence="4" key="1">
    <citation type="journal article" date="2019" name="Int. J. Syst. Evol. Microbiol.">
        <title>The Global Catalogue of Microorganisms (GCM) 10K type strain sequencing project: providing services to taxonomists for standard genome sequencing and annotation.</title>
        <authorList>
            <consortium name="The Broad Institute Genomics Platform"/>
            <consortium name="The Broad Institute Genome Sequencing Center for Infectious Disease"/>
            <person name="Wu L."/>
            <person name="Ma J."/>
        </authorList>
    </citation>
    <scope>NUCLEOTIDE SEQUENCE [LARGE SCALE GENOMIC DNA]</scope>
    <source>
        <strain evidence="4">TBRC 1826</strain>
    </source>
</reference>
<keyword evidence="1" id="KW-0812">Transmembrane</keyword>